<name>A0A9P6JKF2_9AGAR</name>
<keyword evidence="4" id="KW-1185">Reference proteome</keyword>
<keyword evidence="2" id="KW-0472">Membrane</keyword>
<accession>A0A9P6JKF2</accession>
<evidence type="ECO:0000313" key="3">
    <source>
        <dbReference type="EMBL" id="KAF9524161.1"/>
    </source>
</evidence>
<sequence length="277" mass="31760">MYSYDELPSSPDEVPEVESGKRRAIDVSSARYFKGEGYDNLFLWTCIATLLSTALCCILFAMDVSTGFYKSPRDLSRRPLRRPSTYINLDRVLSNSTTSFPPLINFAQSVYQIRTSDFHRTMSEDDRSKFTPVGKIYPNSRHISITPAASTIIQFRHLDYRMERCSLMRNLPTRTKRFDPAISAEPISVIDLWSLDTTTEISRHIGDSWKYAPKRLRVLTSFSFNDSLTYDFDCLSNQFSTFELACSPLSSSICHIDFWQDHQLAPSGGIHILQRQT</sequence>
<feature type="transmembrane region" description="Helical" evidence="2">
    <location>
        <begin position="41"/>
        <end position="69"/>
    </location>
</feature>
<comment type="caution">
    <text evidence="3">The sequence shown here is derived from an EMBL/GenBank/DDBJ whole genome shotgun (WGS) entry which is preliminary data.</text>
</comment>
<evidence type="ECO:0000256" key="1">
    <source>
        <dbReference type="SAM" id="MobiDB-lite"/>
    </source>
</evidence>
<dbReference type="EMBL" id="MU157903">
    <property type="protein sequence ID" value="KAF9524161.1"/>
    <property type="molecule type" value="Genomic_DNA"/>
</dbReference>
<dbReference type="AlphaFoldDB" id="A0A9P6JKF2"/>
<proteinExistence type="predicted"/>
<keyword evidence="2" id="KW-1133">Transmembrane helix</keyword>
<evidence type="ECO:0000313" key="4">
    <source>
        <dbReference type="Proteomes" id="UP000807306"/>
    </source>
</evidence>
<evidence type="ECO:0008006" key="5">
    <source>
        <dbReference type="Google" id="ProtNLM"/>
    </source>
</evidence>
<evidence type="ECO:0000256" key="2">
    <source>
        <dbReference type="SAM" id="Phobius"/>
    </source>
</evidence>
<dbReference type="Proteomes" id="UP000807306">
    <property type="component" value="Unassembled WGS sequence"/>
</dbReference>
<gene>
    <name evidence="3" type="ORF">CPB83DRAFT_861715</name>
</gene>
<feature type="region of interest" description="Disordered" evidence="1">
    <location>
        <begin position="1"/>
        <end position="20"/>
    </location>
</feature>
<organism evidence="3 4">
    <name type="scientific">Crepidotus variabilis</name>
    <dbReference type="NCBI Taxonomy" id="179855"/>
    <lineage>
        <taxon>Eukaryota</taxon>
        <taxon>Fungi</taxon>
        <taxon>Dikarya</taxon>
        <taxon>Basidiomycota</taxon>
        <taxon>Agaricomycotina</taxon>
        <taxon>Agaricomycetes</taxon>
        <taxon>Agaricomycetidae</taxon>
        <taxon>Agaricales</taxon>
        <taxon>Agaricineae</taxon>
        <taxon>Crepidotaceae</taxon>
        <taxon>Crepidotus</taxon>
    </lineage>
</organism>
<keyword evidence="2" id="KW-0812">Transmembrane</keyword>
<dbReference type="OrthoDB" id="3350619at2759"/>
<reference evidence="3" key="1">
    <citation type="submission" date="2020-11" db="EMBL/GenBank/DDBJ databases">
        <authorList>
            <consortium name="DOE Joint Genome Institute"/>
            <person name="Ahrendt S."/>
            <person name="Riley R."/>
            <person name="Andreopoulos W."/>
            <person name="Labutti K."/>
            <person name="Pangilinan J."/>
            <person name="Ruiz-Duenas F.J."/>
            <person name="Barrasa J.M."/>
            <person name="Sanchez-Garcia M."/>
            <person name="Camarero S."/>
            <person name="Miyauchi S."/>
            <person name="Serrano A."/>
            <person name="Linde D."/>
            <person name="Babiker R."/>
            <person name="Drula E."/>
            <person name="Ayuso-Fernandez I."/>
            <person name="Pacheco R."/>
            <person name="Padilla G."/>
            <person name="Ferreira P."/>
            <person name="Barriuso J."/>
            <person name="Kellner H."/>
            <person name="Castanera R."/>
            <person name="Alfaro M."/>
            <person name="Ramirez L."/>
            <person name="Pisabarro A.G."/>
            <person name="Kuo A."/>
            <person name="Tritt A."/>
            <person name="Lipzen A."/>
            <person name="He G."/>
            <person name="Yan M."/>
            <person name="Ng V."/>
            <person name="Cullen D."/>
            <person name="Martin F."/>
            <person name="Rosso M.-N."/>
            <person name="Henrissat B."/>
            <person name="Hibbett D."/>
            <person name="Martinez A.T."/>
            <person name="Grigoriev I.V."/>
        </authorList>
    </citation>
    <scope>NUCLEOTIDE SEQUENCE</scope>
    <source>
        <strain evidence="3">CBS 506.95</strain>
    </source>
</reference>
<protein>
    <recommendedName>
        <fullName evidence="5">Ubiquitin 3 binding protein But2 C-terminal domain-containing protein</fullName>
    </recommendedName>
</protein>